<accession>T0ZM25</accession>
<dbReference type="PANTHER" id="PTHR42210">
    <property type="entry name" value="DNA POLYMERASE II LARGE SUBUNIT"/>
    <property type="match status" value="1"/>
</dbReference>
<reference evidence="1" key="2">
    <citation type="journal article" date="2014" name="ISME J.">
        <title>Microbial stratification in low pH oxic and suboxic macroscopic growths along an acid mine drainage.</title>
        <authorList>
            <person name="Mendez-Garcia C."/>
            <person name="Mesa V."/>
            <person name="Sprenger R.R."/>
            <person name="Richter M."/>
            <person name="Diez M.S."/>
            <person name="Solano J."/>
            <person name="Bargiela R."/>
            <person name="Golyshina O.V."/>
            <person name="Manteca A."/>
            <person name="Ramos J.L."/>
            <person name="Gallego J.R."/>
            <person name="Llorente I."/>
            <person name="Martins Dos Santos V.A."/>
            <person name="Jensen O.N."/>
            <person name="Pelaez A.I."/>
            <person name="Sanchez J."/>
            <person name="Ferrer M."/>
        </authorList>
    </citation>
    <scope>NUCLEOTIDE SEQUENCE</scope>
</reference>
<comment type="caution">
    <text evidence="1">The sequence shown here is derived from an EMBL/GenBank/DDBJ whole genome shotgun (WGS) entry which is preliminary data.</text>
</comment>
<evidence type="ECO:0000313" key="1">
    <source>
        <dbReference type="EMBL" id="EQD29784.1"/>
    </source>
</evidence>
<gene>
    <name evidence="1" type="ORF">B1B_18593</name>
</gene>
<reference evidence="1" key="1">
    <citation type="submission" date="2013-08" db="EMBL/GenBank/DDBJ databases">
        <authorList>
            <person name="Mendez C."/>
            <person name="Richter M."/>
            <person name="Ferrer M."/>
            <person name="Sanchez J."/>
        </authorList>
    </citation>
    <scope>NUCLEOTIDE SEQUENCE</scope>
</reference>
<dbReference type="GO" id="GO:0003677">
    <property type="term" value="F:DNA binding"/>
    <property type="evidence" value="ECO:0007669"/>
    <property type="project" value="InterPro"/>
</dbReference>
<organism evidence="1">
    <name type="scientific">mine drainage metagenome</name>
    <dbReference type="NCBI Taxonomy" id="410659"/>
    <lineage>
        <taxon>unclassified sequences</taxon>
        <taxon>metagenomes</taxon>
        <taxon>ecological metagenomes</taxon>
    </lineage>
</organism>
<sequence length="139" mass="15216">MMEKVEQSFLLAAQIRAVDVGDAATILLNGHFLLDMMGNLRAYATQSFRCKSCNFSYRRPPLSGRCNQVVGRHGRCDGALAPTVFEASVRKYLALSQGLASTPGVTPYVRQRIQVLADSLATLFPENTAQTTLETYQAA</sequence>
<dbReference type="EMBL" id="AUZY01012446">
    <property type="protein sequence ID" value="EQD29784.1"/>
    <property type="molecule type" value="Genomic_DNA"/>
</dbReference>
<dbReference type="InterPro" id="IPR004475">
    <property type="entry name" value="PolC_DP2"/>
</dbReference>
<protein>
    <submittedName>
        <fullName evidence="1">DNA polymerase II large subunit</fullName>
    </submittedName>
</protein>
<dbReference type="GO" id="GO:0006260">
    <property type="term" value="P:DNA replication"/>
    <property type="evidence" value="ECO:0007669"/>
    <property type="project" value="InterPro"/>
</dbReference>
<name>T0ZM25_9ZZZZ</name>
<dbReference type="AlphaFoldDB" id="T0ZM25"/>
<dbReference type="PANTHER" id="PTHR42210:SF1">
    <property type="entry name" value="DNA POLYMERASE II LARGE SUBUNIT"/>
    <property type="match status" value="1"/>
</dbReference>
<proteinExistence type="predicted"/>
<dbReference type="GO" id="GO:0003887">
    <property type="term" value="F:DNA-directed DNA polymerase activity"/>
    <property type="evidence" value="ECO:0007669"/>
    <property type="project" value="InterPro"/>
</dbReference>